<sequence>MARKSKRKRESMISDEFLKDHEEETKRIKVEEPAPPPPPPPSHNRIVVVLNEEDEVMTDPVEEAVHGAVDQEMHDVGDMADTENKGNTSTGGVGLAVVGTEGSEIKLQRMRTENRRLQEDVIEDIKGMALGR</sequence>
<comment type="caution">
    <text evidence="2">The sequence shown here is derived from an EMBL/GenBank/DDBJ whole genome shotgun (WGS) entry which is preliminary data.</text>
</comment>
<dbReference type="AlphaFoldDB" id="A0A9N9KP35"/>
<feature type="region of interest" description="Disordered" evidence="1">
    <location>
        <begin position="1"/>
        <end position="44"/>
    </location>
</feature>
<feature type="compositionally biased region" description="Basic and acidic residues" evidence="1">
    <location>
        <begin position="10"/>
        <end position="32"/>
    </location>
</feature>
<protein>
    <submittedName>
        <fullName evidence="2">Uncharacterized protein</fullName>
    </submittedName>
</protein>
<reference evidence="2" key="1">
    <citation type="submission" date="2021-07" db="EMBL/GenBank/DDBJ databases">
        <authorList>
            <person name="Durling M."/>
        </authorList>
    </citation>
    <scope>NUCLEOTIDE SEQUENCE</scope>
</reference>
<proteinExistence type="predicted"/>
<name>A0A9N9KP35_9HELO</name>
<accession>A0A9N9KP35</accession>
<evidence type="ECO:0000313" key="3">
    <source>
        <dbReference type="Proteomes" id="UP000696280"/>
    </source>
</evidence>
<evidence type="ECO:0000256" key="1">
    <source>
        <dbReference type="SAM" id="MobiDB-lite"/>
    </source>
</evidence>
<keyword evidence="3" id="KW-1185">Reference proteome</keyword>
<gene>
    <name evidence="2" type="ORF">HYFRA_00007762</name>
</gene>
<feature type="compositionally biased region" description="Pro residues" evidence="1">
    <location>
        <begin position="33"/>
        <end position="42"/>
    </location>
</feature>
<dbReference type="EMBL" id="CAJVRL010000014">
    <property type="protein sequence ID" value="CAG8949530.1"/>
    <property type="molecule type" value="Genomic_DNA"/>
</dbReference>
<evidence type="ECO:0000313" key="2">
    <source>
        <dbReference type="EMBL" id="CAG8949530.1"/>
    </source>
</evidence>
<organism evidence="2 3">
    <name type="scientific">Hymenoscyphus fraxineus</name>
    <dbReference type="NCBI Taxonomy" id="746836"/>
    <lineage>
        <taxon>Eukaryota</taxon>
        <taxon>Fungi</taxon>
        <taxon>Dikarya</taxon>
        <taxon>Ascomycota</taxon>
        <taxon>Pezizomycotina</taxon>
        <taxon>Leotiomycetes</taxon>
        <taxon>Helotiales</taxon>
        <taxon>Helotiaceae</taxon>
        <taxon>Hymenoscyphus</taxon>
    </lineage>
</organism>
<dbReference type="Proteomes" id="UP000696280">
    <property type="component" value="Unassembled WGS sequence"/>
</dbReference>